<comment type="similarity">
    <text evidence="1 3">Belongs to the GMC oxidoreductase family.</text>
</comment>
<evidence type="ECO:0000313" key="7">
    <source>
        <dbReference type="Proteomes" id="UP000722485"/>
    </source>
</evidence>
<feature type="binding site" evidence="2">
    <location>
        <position position="221"/>
    </location>
    <ligand>
        <name>FAD</name>
        <dbReference type="ChEBI" id="CHEBI:57692"/>
    </ligand>
</feature>
<keyword evidence="2 3" id="KW-0274">FAD</keyword>
<dbReference type="Pfam" id="PF00732">
    <property type="entry name" value="GMC_oxred_N"/>
    <property type="match status" value="1"/>
</dbReference>
<protein>
    <recommendedName>
        <fullName evidence="5">Glucose-methanol-choline oxidoreductase N-terminal domain-containing protein</fullName>
    </recommendedName>
</protein>
<dbReference type="SUPFAM" id="SSF54373">
    <property type="entry name" value="FAD-linked reductases, C-terminal domain"/>
    <property type="match status" value="1"/>
</dbReference>
<dbReference type="PIRSF" id="PIRSF000137">
    <property type="entry name" value="Alcohol_oxidase"/>
    <property type="match status" value="1"/>
</dbReference>
<dbReference type="PANTHER" id="PTHR11552">
    <property type="entry name" value="GLUCOSE-METHANOL-CHOLINE GMC OXIDOREDUCTASE"/>
    <property type="match status" value="1"/>
</dbReference>
<dbReference type="AlphaFoldDB" id="A0A9P5LES3"/>
<dbReference type="Proteomes" id="UP000722485">
    <property type="component" value="Unassembled WGS sequence"/>
</dbReference>
<dbReference type="Gene3D" id="3.50.50.60">
    <property type="entry name" value="FAD/NAD(P)-binding domain"/>
    <property type="match status" value="1"/>
</dbReference>
<gene>
    <name evidence="6" type="ORF">G7Z17_g8347</name>
</gene>
<dbReference type="InterPro" id="IPR007867">
    <property type="entry name" value="GMC_OxRtase_C"/>
</dbReference>
<dbReference type="Gene3D" id="3.30.560.10">
    <property type="entry name" value="Glucose Oxidase, domain 3"/>
    <property type="match status" value="1"/>
</dbReference>
<dbReference type="PANTHER" id="PTHR11552:SF123">
    <property type="entry name" value="GMC OXIDOREDUCTASE (AFU_ORTHOLOGUE AFUA_2G01770)-RELATED"/>
    <property type="match status" value="1"/>
</dbReference>
<sequence>MTLWDYIVVGGGLAGSVISNRLLETNPSLNILLVEAGINANDRQDIVWPNSTNGQFGEFDWVYYSAPQVHLDNRSIASNSGKGLGGSTLINGAFWVRGHTVEYDEWADLVNDDRWSYEGQLPYMRKTETFFTDETDLEQHGLEGNVKVQSRISTNRSFPMREPLLESWDALGVSQLTRLDGNAGHPIGISEAQENRDQGRRQQTSRVYPLDGITVLTETMVAKVLTTKSAKGAITANGIQLQNGTKIYGCETILTAGGYRTPQLLMLSGIGPAKTLKKHKISVVLDQPHVGQHLRDHPLLATFWQLQDPSAGYARESGTALWDEPQYGLGLDIDFITTLPVPKDGLATAIAEDEGVTPNPATHRLLKQDRAHVSHTMQYSGVSTDGSAVMMLTLLLAVQSEGSVTISSSNINDHPVINPNFLGTEVDRYALREGLRHDIKLLTSDETVVGRDIISGELNANPLTVDSSDDAIDARIREATGGCYHPMGTAAMGKVVDTKLRVKGVSGLRVADTSVFPLSISANLQIATYALAEQAAVIISQGL</sequence>
<evidence type="ECO:0000256" key="4">
    <source>
        <dbReference type="SAM" id="MobiDB-lite"/>
    </source>
</evidence>
<reference evidence="6" key="1">
    <citation type="submission" date="2020-03" db="EMBL/GenBank/DDBJ databases">
        <title>Draft Genome Sequence of Cylindrodendrum hubeiense.</title>
        <authorList>
            <person name="Buettner E."/>
            <person name="Kellner H."/>
        </authorList>
    </citation>
    <scope>NUCLEOTIDE SEQUENCE</scope>
    <source>
        <strain evidence="6">IHI 201604</strain>
    </source>
</reference>
<dbReference type="GO" id="GO:0050660">
    <property type="term" value="F:flavin adenine dinucleotide binding"/>
    <property type="evidence" value="ECO:0007669"/>
    <property type="project" value="InterPro"/>
</dbReference>
<feature type="region of interest" description="Disordered" evidence="4">
    <location>
        <begin position="184"/>
        <end position="204"/>
    </location>
</feature>
<dbReference type="InterPro" id="IPR012132">
    <property type="entry name" value="GMC_OxRdtase"/>
</dbReference>
<evidence type="ECO:0000313" key="6">
    <source>
        <dbReference type="EMBL" id="KAF7546547.1"/>
    </source>
</evidence>
<comment type="caution">
    <text evidence="6">The sequence shown here is derived from an EMBL/GenBank/DDBJ whole genome shotgun (WGS) entry which is preliminary data.</text>
</comment>
<keyword evidence="7" id="KW-1185">Reference proteome</keyword>
<evidence type="ECO:0000256" key="1">
    <source>
        <dbReference type="ARBA" id="ARBA00010790"/>
    </source>
</evidence>
<dbReference type="InterPro" id="IPR036188">
    <property type="entry name" value="FAD/NAD-bd_sf"/>
</dbReference>
<dbReference type="GO" id="GO:0016614">
    <property type="term" value="F:oxidoreductase activity, acting on CH-OH group of donors"/>
    <property type="evidence" value="ECO:0007669"/>
    <property type="project" value="InterPro"/>
</dbReference>
<dbReference type="OrthoDB" id="269227at2759"/>
<dbReference type="InterPro" id="IPR000172">
    <property type="entry name" value="GMC_OxRdtase_N"/>
</dbReference>
<comment type="cofactor">
    <cofactor evidence="2">
        <name>FAD</name>
        <dbReference type="ChEBI" id="CHEBI:57692"/>
    </cofactor>
</comment>
<evidence type="ECO:0000256" key="2">
    <source>
        <dbReference type="PIRSR" id="PIRSR000137-2"/>
    </source>
</evidence>
<keyword evidence="3" id="KW-0285">Flavoprotein</keyword>
<proteinExistence type="inferred from homology"/>
<organism evidence="6 7">
    <name type="scientific">Cylindrodendrum hubeiense</name>
    <dbReference type="NCBI Taxonomy" id="595255"/>
    <lineage>
        <taxon>Eukaryota</taxon>
        <taxon>Fungi</taxon>
        <taxon>Dikarya</taxon>
        <taxon>Ascomycota</taxon>
        <taxon>Pezizomycotina</taxon>
        <taxon>Sordariomycetes</taxon>
        <taxon>Hypocreomycetidae</taxon>
        <taxon>Hypocreales</taxon>
        <taxon>Nectriaceae</taxon>
        <taxon>Cylindrodendrum</taxon>
    </lineage>
</organism>
<dbReference type="PROSITE" id="PS00623">
    <property type="entry name" value="GMC_OXRED_1"/>
    <property type="match status" value="1"/>
</dbReference>
<dbReference type="EMBL" id="JAANBB010000209">
    <property type="protein sequence ID" value="KAF7546547.1"/>
    <property type="molecule type" value="Genomic_DNA"/>
</dbReference>
<evidence type="ECO:0000259" key="5">
    <source>
        <dbReference type="PROSITE" id="PS00623"/>
    </source>
</evidence>
<accession>A0A9P5LES3</accession>
<feature type="domain" description="Glucose-methanol-choline oxidoreductase N-terminal" evidence="5">
    <location>
        <begin position="81"/>
        <end position="104"/>
    </location>
</feature>
<dbReference type="Pfam" id="PF05199">
    <property type="entry name" value="GMC_oxred_C"/>
    <property type="match status" value="1"/>
</dbReference>
<evidence type="ECO:0000256" key="3">
    <source>
        <dbReference type="RuleBase" id="RU003968"/>
    </source>
</evidence>
<name>A0A9P5LES3_9HYPO</name>
<dbReference type="SUPFAM" id="SSF51905">
    <property type="entry name" value="FAD/NAD(P)-binding domain"/>
    <property type="match status" value="1"/>
</dbReference>